<dbReference type="GO" id="GO:0015421">
    <property type="term" value="F:ABC-type oligopeptide transporter activity"/>
    <property type="evidence" value="ECO:0007669"/>
    <property type="project" value="TreeGrafter"/>
</dbReference>
<name>A0A3D1JHE2_9CHLR</name>
<keyword evidence="6 12" id="KW-0067">ATP-binding</keyword>
<dbReference type="FunFam" id="3.40.50.300:FF:000287">
    <property type="entry name" value="Multidrug ABC transporter ATP-binding protein"/>
    <property type="match status" value="1"/>
</dbReference>
<dbReference type="AlphaFoldDB" id="A0A3D1JHE2"/>
<dbReference type="InterPro" id="IPR003593">
    <property type="entry name" value="AAA+_ATPase"/>
</dbReference>
<evidence type="ECO:0000259" key="10">
    <source>
        <dbReference type="PROSITE" id="PS50893"/>
    </source>
</evidence>
<dbReference type="PROSITE" id="PS50929">
    <property type="entry name" value="ABC_TM1F"/>
    <property type="match status" value="1"/>
</dbReference>
<evidence type="ECO:0000256" key="8">
    <source>
        <dbReference type="ARBA" id="ARBA00023136"/>
    </source>
</evidence>
<evidence type="ECO:0000256" key="4">
    <source>
        <dbReference type="ARBA" id="ARBA00022692"/>
    </source>
</evidence>
<feature type="domain" description="ABC transmembrane type-1" evidence="11">
    <location>
        <begin position="52"/>
        <end position="334"/>
    </location>
</feature>
<dbReference type="FunFam" id="1.20.1560.10:FF:000011">
    <property type="entry name" value="Multidrug ABC transporter ATP-binding protein"/>
    <property type="match status" value="1"/>
</dbReference>
<dbReference type="InterPro" id="IPR039421">
    <property type="entry name" value="Type_1_exporter"/>
</dbReference>
<dbReference type="STRING" id="229919.GCA_001050195_02982"/>
<evidence type="ECO:0000256" key="3">
    <source>
        <dbReference type="ARBA" id="ARBA00022475"/>
    </source>
</evidence>
<feature type="transmembrane region" description="Helical" evidence="9">
    <location>
        <begin position="299"/>
        <end position="319"/>
    </location>
</feature>
<dbReference type="SUPFAM" id="SSF90123">
    <property type="entry name" value="ABC transporter transmembrane region"/>
    <property type="match status" value="1"/>
</dbReference>
<keyword evidence="5" id="KW-0547">Nucleotide-binding</keyword>
<dbReference type="Pfam" id="PF00664">
    <property type="entry name" value="ABC_membrane"/>
    <property type="match status" value="1"/>
</dbReference>
<dbReference type="InterPro" id="IPR003439">
    <property type="entry name" value="ABC_transporter-like_ATP-bd"/>
</dbReference>
<keyword evidence="4 9" id="KW-0812">Transmembrane</keyword>
<sequence length="610" mass="66940">MSFTIGSGGMGMGPGYLLDTFGSAAEHRGKPFNPRVVRRLLAFLRPHWRTLLVAFVAMLIATGLTLLIPYLLKLAIDQYIGKNDYPGLVRIALITGLAYLGLYASSAGQQYLLSRVGQRLLSTMRADLFRHLNNLSLSYHDTHIVGVTVSRVINDVAVINDLLSQGWITFIGDAFILAGIIWIMFSMNVKLAIIALLVVPLMILATVIFARHAQAAFRETRSSVARVVGNLAEEIAGIRVIQAFAQENTIEERFREVNRANRDANINAMSLSFIYMPTIEFLSTLATALVLWFGGRSVIAGEVTLGVLVAFLSYVSRFFQPIQELSRLYTTMQSAMAGGEQVLNVLDTPPDVQDAPDAVEMPPIRGRIEFRNVSFRYRPDAPEVLHNINLTIEPGTRAALVGPTGAGKSTIANLAARFYEVTDGAVLIDGIDVRTVKQGSLRRQVGVVPQDSFLFAGTIAENIRFGRPEASDAEVEEAARMANAHDFIISLPDGYQTPILENAANLSVGQRQLICIARAILVNPRILILDEATANIDTVSEALIQQALERLLQGRTAIIIAHRLSTIQNADIIYVIQDGRIVEQGRHEELLALGGVYRTLHGKQFKGEQV</sequence>
<dbReference type="GO" id="GO:0005886">
    <property type="term" value="C:plasma membrane"/>
    <property type="evidence" value="ECO:0007669"/>
    <property type="project" value="UniProtKB-SubCell"/>
</dbReference>
<dbReference type="PANTHER" id="PTHR43394:SF1">
    <property type="entry name" value="ATP-BINDING CASSETTE SUB-FAMILY B MEMBER 10, MITOCHONDRIAL"/>
    <property type="match status" value="1"/>
</dbReference>
<dbReference type="GO" id="GO:0016887">
    <property type="term" value="F:ATP hydrolysis activity"/>
    <property type="evidence" value="ECO:0007669"/>
    <property type="project" value="InterPro"/>
</dbReference>
<dbReference type="PANTHER" id="PTHR43394">
    <property type="entry name" value="ATP-DEPENDENT PERMEASE MDL1, MITOCHONDRIAL"/>
    <property type="match status" value="1"/>
</dbReference>
<feature type="transmembrane region" description="Helical" evidence="9">
    <location>
        <begin position="87"/>
        <end position="105"/>
    </location>
</feature>
<dbReference type="EMBL" id="DPBP01000020">
    <property type="protein sequence ID" value="HCE17036.1"/>
    <property type="molecule type" value="Genomic_DNA"/>
</dbReference>
<dbReference type="PROSITE" id="PS00211">
    <property type="entry name" value="ABC_TRANSPORTER_1"/>
    <property type="match status" value="1"/>
</dbReference>
<feature type="transmembrane region" description="Helical" evidence="9">
    <location>
        <begin position="167"/>
        <end position="185"/>
    </location>
</feature>
<organism evidence="12 13">
    <name type="scientific">Anaerolinea thermolimosa</name>
    <dbReference type="NCBI Taxonomy" id="229919"/>
    <lineage>
        <taxon>Bacteria</taxon>
        <taxon>Bacillati</taxon>
        <taxon>Chloroflexota</taxon>
        <taxon>Anaerolineae</taxon>
        <taxon>Anaerolineales</taxon>
        <taxon>Anaerolineaceae</taxon>
        <taxon>Anaerolinea</taxon>
    </lineage>
</organism>
<keyword evidence="8 9" id="KW-0472">Membrane</keyword>
<dbReference type="Pfam" id="PF00005">
    <property type="entry name" value="ABC_tran"/>
    <property type="match status" value="1"/>
</dbReference>
<feature type="transmembrane region" description="Helical" evidence="9">
    <location>
        <begin position="272"/>
        <end position="293"/>
    </location>
</feature>
<dbReference type="InterPro" id="IPR017871">
    <property type="entry name" value="ABC_transporter-like_CS"/>
</dbReference>
<evidence type="ECO:0000256" key="5">
    <source>
        <dbReference type="ARBA" id="ARBA00022741"/>
    </source>
</evidence>
<dbReference type="CDD" id="cd18545">
    <property type="entry name" value="ABC_6TM_YknV_like"/>
    <property type="match status" value="1"/>
</dbReference>
<feature type="domain" description="ABC transporter" evidence="10">
    <location>
        <begin position="368"/>
        <end position="603"/>
    </location>
</feature>
<evidence type="ECO:0000256" key="7">
    <source>
        <dbReference type="ARBA" id="ARBA00022989"/>
    </source>
</evidence>
<feature type="transmembrane region" description="Helical" evidence="9">
    <location>
        <begin position="48"/>
        <end position="72"/>
    </location>
</feature>
<gene>
    <name evidence="12" type="ORF">DEQ80_04175</name>
</gene>
<dbReference type="Gene3D" id="1.20.1560.10">
    <property type="entry name" value="ABC transporter type 1, transmembrane domain"/>
    <property type="match status" value="1"/>
</dbReference>
<evidence type="ECO:0000256" key="2">
    <source>
        <dbReference type="ARBA" id="ARBA00022448"/>
    </source>
</evidence>
<keyword evidence="3" id="KW-1003">Cell membrane</keyword>
<dbReference type="InterPro" id="IPR036640">
    <property type="entry name" value="ABC1_TM_sf"/>
</dbReference>
<evidence type="ECO:0000256" key="9">
    <source>
        <dbReference type="SAM" id="Phobius"/>
    </source>
</evidence>
<accession>A0A3D1JHE2</accession>
<dbReference type="Proteomes" id="UP000264141">
    <property type="component" value="Unassembled WGS sequence"/>
</dbReference>
<reference evidence="12 13" key="1">
    <citation type="journal article" date="2018" name="Nat. Biotechnol.">
        <title>A standardized bacterial taxonomy based on genome phylogeny substantially revises the tree of life.</title>
        <authorList>
            <person name="Parks D.H."/>
            <person name="Chuvochina M."/>
            <person name="Waite D.W."/>
            <person name="Rinke C."/>
            <person name="Skarshewski A."/>
            <person name="Chaumeil P.A."/>
            <person name="Hugenholtz P."/>
        </authorList>
    </citation>
    <scope>NUCLEOTIDE SEQUENCE [LARGE SCALE GENOMIC DNA]</scope>
    <source>
        <strain evidence="12">UBA8781</strain>
    </source>
</reference>
<dbReference type="Gene3D" id="3.40.50.300">
    <property type="entry name" value="P-loop containing nucleotide triphosphate hydrolases"/>
    <property type="match status" value="1"/>
</dbReference>
<dbReference type="GO" id="GO:0005524">
    <property type="term" value="F:ATP binding"/>
    <property type="evidence" value="ECO:0007669"/>
    <property type="project" value="UniProtKB-KW"/>
</dbReference>
<evidence type="ECO:0000313" key="13">
    <source>
        <dbReference type="Proteomes" id="UP000264141"/>
    </source>
</evidence>
<comment type="subcellular location">
    <subcellularLocation>
        <location evidence="1">Cell membrane</location>
        <topology evidence="1">Multi-pass membrane protein</topology>
    </subcellularLocation>
</comment>
<evidence type="ECO:0000313" key="12">
    <source>
        <dbReference type="EMBL" id="HCE17036.1"/>
    </source>
</evidence>
<evidence type="ECO:0000256" key="6">
    <source>
        <dbReference type="ARBA" id="ARBA00022840"/>
    </source>
</evidence>
<evidence type="ECO:0000259" key="11">
    <source>
        <dbReference type="PROSITE" id="PS50929"/>
    </source>
</evidence>
<protein>
    <submittedName>
        <fullName evidence="12">ABC transporter ATP-binding protein</fullName>
    </submittedName>
</protein>
<keyword evidence="2" id="KW-0813">Transport</keyword>
<comment type="caution">
    <text evidence="12">The sequence shown here is derived from an EMBL/GenBank/DDBJ whole genome shotgun (WGS) entry which is preliminary data.</text>
</comment>
<dbReference type="SUPFAM" id="SSF52540">
    <property type="entry name" value="P-loop containing nucleoside triphosphate hydrolases"/>
    <property type="match status" value="1"/>
</dbReference>
<feature type="transmembrane region" description="Helical" evidence="9">
    <location>
        <begin position="191"/>
        <end position="210"/>
    </location>
</feature>
<dbReference type="InterPro" id="IPR027417">
    <property type="entry name" value="P-loop_NTPase"/>
</dbReference>
<evidence type="ECO:0000256" key="1">
    <source>
        <dbReference type="ARBA" id="ARBA00004651"/>
    </source>
</evidence>
<keyword evidence="7 9" id="KW-1133">Transmembrane helix</keyword>
<proteinExistence type="predicted"/>
<dbReference type="InterPro" id="IPR011527">
    <property type="entry name" value="ABC1_TM_dom"/>
</dbReference>
<dbReference type="PROSITE" id="PS50893">
    <property type="entry name" value="ABC_TRANSPORTER_2"/>
    <property type="match status" value="1"/>
</dbReference>
<dbReference type="SMART" id="SM00382">
    <property type="entry name" value="AAA"/>
    <property type="match status" value="1"/>
</dbReference>